<protein>
    <submittedName>
        <fullName evidence="1">Uncharacterized protein</fullName>
    </submittedName>
</protein>
<dbReference type="EMBL" id="MN739615">
    <property type="protein sequence ID" value="QHT16070.1"/>
    <property type="molecule type" value="Genomic_DNA"/>
</dbReference>
<proteinExistence type="predicted"/>
<sequence length="75" mass="8943">MYSKTKQICQKTTIIPIVEKIVKNEIENQYNKNNQYSLKNNLFDPTKNSPPNDFMIKLYNRVSIYDSYSLRVVQH</sequence>
<dbReference type="AlphaFoldDB" id="A0A6C0DIK5"/>
<organism evidence="1">
    <name type="scientific">viral metagenome</name>
    <dbReference type="NCBI Taxonomy" id="1070528"/>
    <lineage>
        <taxon>unclassified sequences</taxon>
        <taxon>metagenomes</taxon>
        <taxon>organismal metagenomes</taxon>
    </lineage>
</organism>
<reference evidence="1" key="1">
    <citation type="journal article" date="2020" name="Nature">
        <title>Giant virus diversity and host interactions through global metagenomics.</title>
        <authorList>
            <person name="Schulz F."/>
            <person name="Roux S."/>
            <person name="Paez-Espino D."/>
            <person name="Jungbluth S."/>
            <person name="Walsh D.A."/>
            <person name="Denef V.J."/>
            <person name="McMahon K.D."/>
            <person name="Konstantinidis K.T."/>
            <person name="Eloe-Fadrosh E.A."/>
            <person name="Kyrpides N.C."/>
            <person name="Woyke T."/>
        </authorList>
    </citation>
    <scope>NUCLEOTIDE SEQUENCE</scope>
    <source>
        <strain evidence="1">GVMAG-M-3300023174-182</strain>
    </source>
</reference>
<accession>A0A6C0DIK5</accession>
<name>A0A6C0DIK5_9ZZZZ</name>
<evidence type="ECO:0000313" key="1">
    <source>
        <dbReference type="EMBL" id="QHT16070.1"/>
    </source>
</evidence>